<dbReference type="OrthoDB" id="5586700at2759"/>
<dbReference type="SUPFAM" id="SSF109604">
    <property type="entry name" value="HD-domain/PDEase-like"/>
    <property type="match status" value="1"/>
</dbReference>
<protein>
    <submittedName>
        <fullName evidence="2">Uncharacterized protein</fullName>
    </submittedName>
</protein>
<keyword evidence="1" id="KW-0378">Hydrolase</keyword>
<organism evidence="2">
    <name type="scientific">Cyprideis torosa</name>
    <dbReference type="NCBI Taxonomy" id="163714"/>
    <lineage>
        <taxon>Eukaryota</taxon>
        <taxon>Metazoa</taxon>
        <taxon>Ecdysozoa</taxon>
        <taxon>Arthropoda</taxon>
        <taxon>Crustacea</taxon>
        <taxon>Oligostraca</taxon>
        <taxon>Ostracoda</taxon>
        <taxon>Podocopa</taxon>
        <taxon>Podocopida</taxon>
        <taxon>Cytherocopina</taxon>
        <taxon>Cytheroidea</taxon>
        <taxon>Cytherideidae</taxon>
        <taxon>Cyprideis</taxon>
    </lineage>
</organism>
<dbReference type="GO" id="GO:0016787">
    <property type="term" value="F:hydrolase activity"/>
    <property type="evidence" value="ECO:0007669"/>
    <property type="project" value="UniProtKB-KW"/>
</dbReference>
<proteinExistence type="predicted"/>
<dbReference type="EMBL" id="OB669482">
    <property type="protein sequence ID" value="CAD7234688.1"/>
    <property type="molecule type" value="Genomic_DNA"/>
</dbReference>
<evidence type="ECO:0000256" key="1">
    <source>
        <dbReference type="ARBA" id="ARBA00022801"/>
    </source>
</evidence>
<dbReference type="Pfam" id="PF13286">
    <property type="entry name" value="HD_assoc"/>
    <property type="match status" value="1"/>
</dbReference>
<dbReference type="InterPro" id="IPR026875">
    <property type="entry name" value="PHydrolase_assoc_dom"/>
</dbReference>
<dbReference type="Gene3D" id="1.10.3210.10">
    <property type="entry name" value="Hypothetical protein af1432"/>
    <property type="match status" value="1"/>
</dbReference>
<dbReference type="AlphaFoldDB" id="A0A7R8ZWN0"/>
<reference evidence="2" key="1">
    <citation type="submission" date="2020-11" db="EMBL/GenBank/DDBJ databases">
        <authorList>
            <person name="Tran Van P."/>
        </authorList>
    </citation>
    <scope>NUCLEOTIDE SEQUENCE</scope>
</reference>
<gene>
    <name evidence="2" type="ORF">CTOB1V02_LOCUS12504</name>
</gene>
<accession>A0A7R8ZWN0</accession>
<sequence length="216" mass="25387">MQTDLRLDTYASMEAQVAAIADDIAYNNHDVEDGLRAKMFALSDLEQLSLMKPIIAQVKKDWPDISEHYIVQETIREMIGAMVNDVLTETKKRLEALAPKDVEDIRKAGQQMVAFSPDMFTKVEELRSFLMKRMYRHYTVNRIWIKVERIIPDLFNTFMKHYKLLPDHWQIRVEEAGGLIDNVAQARIVCDYIAGMTDRYAIREHEKLFDLYWDLR</sequence>
<name>A0A7R8ZWN0_9CRUS</name>
<evidence type="ECO:0000313" key="2">
    <source>
        <dbReference type="EMBL" id="CAD7234688.1"/>
    </source>
</evidence>